<accession>A0ABY7CJJ1</accession>
<feature type="region of interest" description="Disordered" evidence="1">
    <location>
        <begin position="61"/>
        <end position="158"/>
    </location>
</feature>
<feature type="compositionally biased region" description="Basic and acidic residues" evidence="1">
    <location>
        <begin position="116"/>
        <end position="126"/>
    </location>
</feature>
<evidence type="ECO:0000256" key="1">
    <source>
        <dbReference type="SAM" id="MobiDB-lite"/>
    </source>
</evidence>
<evidence type="ECO:0000313" key="2">
    <source>
        <dbReference type="EMBL" id="WAQ84122.1"/>
    </source>
</evidence>
<reference evidence="2" key="1">
    <citation type="submission" date="2022-10" db="EMBL/GenBank/DDBJ databases">
        <title>Puccinia triticina Genome sequencing and assembly.</title>
        <authorList>
            <person name="Li C."/>
        </authorList>
    </citation>
    <scope>NUCLEOTIDE SEQUENCE</scope>
    <source>
        <strain evidence="2">Pt15</strain>
    </source>
</reference>
<sequence length="280" mass="32094">MARISRKCDNCRAREVECVPSSTNGFACERCRLGRLICESRDSTLFEPIQTTLRMARHQLQTRPRRLQSDNRTCNNQASTGPYISPRFSFRDLEPPLPPYEEPKPTASVEGPFSSRRAETRTDERVGQSTEEEGAVLRDEETSRQTSEEEVRGSKDVVSGPEIDHAAVRCKTQLSVLQLDRTIESDARKLTEDVGEGGSTSISGRESRFKIEWGDCAPRTTRRTRALKIEERFEAYHQSQMATLKKIGALMDEEVFEEFKYSVEEWTEELKNLEKNLKEY</sequence>
<dbReference type="RefSeq" id="XP_053019677.1">
    <property type="nucleotide sequence ID" value="XM_053168471.1"/>
</dbReference>
<feature type="compositionally biased region" description="Basic and acidic residues" evidence="1">
    <location>
        <begin position="135"/>
        <end position="155"/>
    </location>
</feature>
<organism evidence="2 3">
    <name type="scientific">Puccinia triticina</name>
    <dbReference type="NCBI Taxonomy" id="208348"/>
    <lineage>
        <taxon>Eukaryota</taxon>
        <taxon>Fungi</taxon>
        <taxon>Dikarya</taxon>
        <taxon>Basidiomycota</taxon>
        <taxon>Pucciniomycotina</taxon>
        <taxon>Pucciniomycetes</taxon>
        <taxon>Pucciniales</taxon>
        <taxon>Pucciniaceae</taxon>
        <taxon>Puccinia</taxon>
    </lineage>
</organism>
<name>A0ABY7CJJ1_9BASI</name>
<dbReference type="GeneID" id="77809366"/>
<dbReference type="EMBL" id="CP110424">
    <property type="protein sequence ID" value="WAQ84122.1"/>
    <property type="molecule type" value="Genomic_DNA"/>
</dbReference>
<keyword evidence="3" id="KW-1185">Reference proteome</keyword>
<feature type="compositionally biased region" description="Polar residues" evidence="1">
    <location>
        <begin position="70"/>
        <end position="82"/>
    </location>
</feature>
<gene>
    <name evidence="2" type="ORF">PtA15_4A573</name>
</gene>
<dbReference type="Proteomes" id="UP001164743">
    <property type="component" value="Chromosome 4A"/>
</dbReference>
<evidence type="ECO:0008006" key="4">
    <source>
        <dbReference type="Google" id="ProtNLM"/>
    </source>
</evidence>
<proteinExistence type="predicted"/>
<evidence type="ECO:0000313" key="3">
    <source>
        <dbReference type="Proteomes" id="UP001164743"/>
    </source>
</evidence>
<protein>
    <recommendedName>
        <fullName evidence="4">Zn(2)-C6 fungal-type domain-containing protein</fullName>
    </recommendedName>
</protein>